<dbReference type="Proteomes" id="UP000033591">
    <property type="component" value="Unassembled WGS sequence"/>
</dbReference>
<comment type="caution">
    <text evidence="1">The sequence shown here is derived from an EMBL/GenBank/DDBJ whole genome shotgun (WGS) entry which is preliminary data.</text>
</comment>
<gene>
    <name evidence="1" type="ORF">RMAECT_1534</name>
</gene>
<accession>A0A0F3PHM2</accession>
<protein>
    <submittedName>
        <fullName evidence="1">Uncharacterized protein</fullName>
    </submittedName>
</protein>
<evidence type="ECO:0000313" key="1">
    <source>
        <dbReference type="EMBL" id="KJV78709.1"/>
    </source>
</evidence>
<reference evidence="1 2" key="1">
    <citation type="submission" date="2015-01" db="EMBL/GenBank/DDBJ databases">
        <title>Genome Sequencing of Rickettsiales.</title>
        <authorList>
            <person name="Daugherty S.C."/>
            <person name="Su Q."/>
            <person name="Abolude K."/>
            <person name="Beier-Sexton M."/>
            <person name="Carlyon J.A."/>
            <person name="Carter R."/>
            <person name="Day N.P."/>
            <person name="Dumler S.J."/>
            <person name="Dyachenko V."/>
            <person name="Godinez A."/>
            <person name="Kurtti T.J."/>
            <person name="Lichay M."/>
            <person name="Mullins K.E."/>
            <person name="Ott S."/>
            <person name="Pappas-Brown V."/>
            <person name="Paris D.H."/>
            <person name="Patel P."/>
            <person name="Richards A.L."/>
            <person name="Sadzewicz L."/>
            <person name="Sears K."/>
            <person name="Seidman D."/>
            <person name="Sengamalay N."/>
            <person name="Stenos J."/>
            <person name="Tallon L.J."/>
            <person name="Vincent G."/>
            <person name="Fraser C.M."/>
            <person name="Munderloh U."/>
            <person name="Dunning-Hotopp J.C."/>
        </authorList>
    </citation>
    <scope>NUCLEOTIDE SEQUENCE [LARGE SCALE GENOMIC DNA]</scope>
    <source>
        <strain evidence="1 2">Ect</strain>
    </source>
</reference>
<name>A0A0F3PHM2_RICRH</name>
<dbReference type="PATRIC" id="fig|1359199.3.peg.1515"/>
<evidence type="ECO:0000313" key="2">
    <source>
        <dbReference type="Proteomes" id="UP000033591"/>
    </source>
</evidence>
<dbReference type="EMBL" id="LAOC01000001">
    <property type="protein sequence ID" value="KJV78709.1"/>
    <property type="molecule type" value="Genomic_DNA"/>
</dbReference>
<dbReference type="AlphaFoldDB" id="A0A0F3PHM2"/>
<proteinExistence type="predicted"/>
<organism evidence="1 2">
    <name type="scientific">Rickettsia rhipicephali str. Ect</name>
    <dbReference type="NCBI Taxonomy" id="1359199"/>
    <lineage>
        <taxon>Bacteria</taxon>
        <taxon>Pseudomonadati</taxon>
        <taxon>Pseudomonadota</taxon>
        <taxon>Alphaproteobacteria</taxon>
        <taxon>Rickettsiales</taxon>
        <taxon>Rickettsiaceae</taxon>
        <taxon>Rickettsieae</taxon>
        <taxon>Rickettsia</taxon>
        <taxon>spotted fever group</taxon>
    </lineage>
</organism>
<sequence>MKKLVIHISKNLIICSKKYREIVNQLEIVRKNLVLIFLR</sequence>